<keyword evidence="2" id="KW-0204">Cytolysis</keyword>
<keyword evidence="2" id="KW-0813">Transport</keyword>
<keyword evidence="3" id="KW-0732">Signal</keyword>
<comment type="caution">
    <text evidence="4">The sequence shown here is derived from an EMBL/GenBank/DDBJ whole genome shotgun (WGS) entry which is preliminary data.</text>
</comment>
<dbReference type="GO" id="GO:0009279">
    <property type="term" value="C:cell outer membrane"/>
    <property type="evidence" value="ECO:0007669"/>
    <property type="project" value="UniProtKB-SubCell"/>
</dbReference>
<comment type="function">
    <text evidence="2">CyaE is necessary for transport of calmodulin-sensitive adenylate cyclase-hemolysin (cyclolysin).</text>
</comment>
<dbReference type="OrthoDB" id="5296315at2"/>
<evidence type="ECO:0000313" key="4">
    <source>
        <dbReference type="EMBL" id="TWB11283.1"/>
    </source>
</evidence>
<dbReference type="AlphaFoldDB" id="A0A560EPK8"/>
<comment type="similarity">
    <text evidence="1 2">Belongs to the outer membrane factor (OMF) (TC 1.B.17) family.</text>
</comment>
<dbReference type="PIRSF" id="PIRSF001892">
    <property type="entry name" value="CyaE"/>
    <property type="match status" value="1"/>
</dbReference>
<evidence type="ECO:0000256" key="1">
    <source>
        <dbReference type="ARBA" id="ARBA00007613"/>
    </source>
</evidence>
<gene>
    <name evidence="4" type="ORF">FBZ89_13111</name>
</gene>
<dbReference type="Pfam" id="PF02321">
    <property type="entry name" value="OEP"/>
    <property type="match status" value="2"/>
</dbReference>
<dbReference type="InterPro" id="IPR003423">
    <property type="entry name" value="OMP_efflux"/>
</dbReference>
<reference evidence="4 5" key="1">
    <citation type="submission" date="2019-06" db="EMBL/GenBank/DDBJ databases">
        <title>Genomic Encyclopedia of Type Strains, Phase IV (KMG-V): Genome sequencing to study the core and pangenomes of soil and plant-associated prokaryotes.</title>
        <authorList>
            <person name="Whitman W."/>
        </authorList>
    </citation>
    <scope>NUCLEOTIDE SEQUENCE [LARGE SCALE GENOMIC DNA]</scope>
    <source>
        <strain evidence="4 5">BR 11880</strain>
    </source>
</reference>
<keyword evidence="2" id="KW-0998">Cell outer membrane</keyword>
<dbReference type="Gene3D" id="1.20.1600.10">
    <property type="entry name" value="Outer membrane efflux proteins (OEP)"/>
    <property type="match status" value="1"/>
</dbReference>
<sequence>MLYLRTALLLCPLLASACATDRLDLAPSSPDRPILLPTDYSAQPAQGSTVRPEAPDVVLSPVMVDPSRRYDLPALIDLSQRNNPDTRIAWERARQAALGVGLAEAAYLPQISAEAIGGIQHTPLPAPTSLIPKGYFTSNSRELVPALTAKWLLFDFGQRAGAVDEAKANSFVTNVSFNGVHQRLIYEVSRDYFALGATRGRLKVAQKALDTALVVQEATQGKQNNGLATVVALHQAERETAQTRFNLERARGAERAAYTALMVSLGLSPSEPLQTTDSSELPLPALPSGDIEQMIREALDARPDMLAALGKVRAAEARIRSAKATYYPTVGIDTRVYENVGQLSSQGHPYSTVNLPGSSFLLRISLPLYDGGVRDAKVAQANSELAAAHWELDRTRDSASKQVIDAFDALKTSFAEYQAAVVLTKAAQTAYDSALEAYRHGVGTYTELVTSETSLARAQSDKEDAHANVFTAAAALAFATGSMR</sequence>
<dbReference type="InterPro" id="IPR028351">
    <property type="entry name" value="CyaE"/>
</dbReference>
<dbReference type="SUPFAM" id="SSF56954">
    <property type="entry name" value="Outer membrane efflux proteins (OEP)"/>
    <property type="match status" value="1"/>
</dbReference>
<dbReference type="Proteomes" id="UP000319859">
    <property type="component" value="Unassembled WGS sequence"/>
</dbReference>
<feature type="signal peptide" evidence="3">
    <location>
        <begin position="1"/>
        <end position="17"/>
    </location>
</feature>
<dbReference type="PANTHER" id="PTHR30203">
    <property type="entry name" value="OUTER MEMBRANE CATION EFFLUX PROTEIN"/>
    <property type="match status" value="1"/>
</dbReference>
<evidence type="ECO:0000256" key="2">
    <source>
        <dbReference type="PIRNR" id="PIRNR001892"/>
    </source>
</evidence>
<evidence type="ECO:0000313" key="5">
    <source>
        <dbReference type="Proteomes" id="UP000319859"/>
    </source>
</evidence>
<protein>
    <recommendedName>
        <fullName evidence="2">Protein CyaE</fullName>
    </recommendedName>
</protein>
<feature type="chain" id="PRO_5021912268" description="Protein CyaE" evidence="3">
    <location>
        <begin position="18"/>
        <end position="484"/>
    </location>
</feature>
<dbReference type="GO" id="GO:0015562">
    <property type="term" value="F:efflux transmembrane transporter activity"/>
    <property type="evidence" value="ECO:0007669"/>
    <property type="project" value="InterPro"/>
</dbReference>
<dbReference type="EMBL" id="VITN01000031">
    <property type="protein sequence ID" value="TWB11283.1"/>
    <property type="molecule type" value="Genomic_DNA"/>
</dbReference>
<comment type="subcellular location">
    <subcellularLocation>
        <location evidence="2">Cell outer membrane</location>
        <topology evidence="2">Peripheral membrane protein</topology>
    </subcellularLocation>
</comment>
<dbReference type="GO" id="GO:0031640">
    <property type="term" value="P:killing of cells of another organism"/>
    <property type="evidence" value="ECO:0007669"/>
    <property type="project" value="UniProtKB-KW"/>
</dbReference>
<keyword evidence="2" id="KW-0472">Membrane</keyword>
<dbReference type="RefSeq" id="WP_145754130.1">
    <property type="nucleotide sequence ID" value="NZ_VITN01000031.1"/>
</dbReference>
<name>A0A560EPK8_9PROT</name>
<evidence type="ECO:0000256" key="3">
    <source>
        <dbReference type="SAM" id="SignalP"/>
    </source>
</evidence>
<dbReference type="PANTHER" id="PTHR30203:SF29">
    <property type="entry name" value="PROTEIN CYAE"/>
    <property type="match status" value="1"/>
</dbReference>
<accession>A0A560EPK8</accession>
<dbReference type="PROSITE" id="PS51257">
    <property type="entry name" value="PROKAR_LIPOPROTEIN"/>
    <property type="match status" value="1"/>
</dbReference>
<proteinExistence type="inferred from homology"/>
<organism evidence="4 5">
    <name type="scientific">Nitrospirillum amazonense</name>
    <dbReference type="NCBI Taxonomy" id="28077"/>
    <lineage>
        <taxon>Bacteria</taxon>
        <taxon>Pseudomonadati</taxon>
        <taxon>Pseudomonadota</taxon>
        <taxon>Alphaproteobacteria</taxon>
        <taxon>Rhodospirillales</taxon>
        <taxon>Azospirillaceae</taxon>
        <taxon>Nitrospirillum</taxon>
    </lineage>
</organism>
<dbReference type="InterPro" id="IPR010131">
    <property type="entry name" value="MdtP/NodT-like"/>
</dbReference>
<keyword evidence="2" id="KW-0354">Hemolysis</keyword>